<evidence type="ECO:0000256" key="1">
    <source>
        <dbReference type="SAM" id="SignalP"/>
    </source>
</evidence>
<dbReference type="SMART" id="SM00327">
    <property type="entry name" value="VWA"/>
    <property type="match status" value="1"/>
</dbReference>
<evidence type="ECO:0000313" key="3">
    <source>
        <dbReference type="EMBL" id="KYG07694.1"/>
    </source>
</evidence>
<dbReference type="SUPFAM" id="SSF53300">
    <property type="entry name" value="vWA-like"/>
    <property type="match status" value="1"/>
</dbReference>
<dbReference type="PROSITE" id="PS50234">
    <property type="entry name" value="VWFA"/>
    <property type="match status" value="1"/>
</dbReference>
<protein>
    <recommendedName>
        <fullName evidence="2">VWFA domain-containing protein</fullName>
    </recommendedName>
</protein>
<dbReference type="InterPro" id="IPR051266">
    <property type="entry name" value="CLCR"/>
</dbReference>
<dbReference type="Pfam" id="PF00092">
    <property type="entry name" value="VWA"/>
    <property type="match status" value="1"/>
</dbReference>
<feature type="signal peptide" evidence="1">
    <location>
        <begin position="1"/>
        <end position="18"/>
    </location>
</feature>
<organism evidence="3 4">
    <name type="scientific">Sorangium cellulosum</name>
    <name type="common">Polyangium cellulosum</name>
    <dbReference type="NCBI Taxonomy" id="56"/>
    <lineage>
        <taxon>Bacteria</taxon>
        <taxon>Pseudomonadati</taxon>
        <taxon>Myxococcota</taxon>
        <taxon>Polyangia</taxon>
        <taxon>Polyangiales</taxon>
        <taxon>Polyangiaceae</taxon>
        <taxon>Sorangium</taxon>
    </lineage>
</organism>
<dbReference type="AlphaFoldDB" id="A0A150TSR8"/>
<dbReference type="PANTHER" id="PTHR10579">
    <property type="entry name" value="CALCIUM-ACTIVATED CHLORIDE CHANNEL REGULATOR"/>
    <property type="match status" value="1"/>
</dbReference>
<reference evidence="3 4" key="1">
    <citation type="submission" date="2014-02" db="EMBL/GenBank/DDBJ databases">
        <title>The small core and large imbalanced accessory genome model reveals a collaborative survival strategy of Sorangium cellulosum strains in nature.</title>
        <authorList>
            <person name="Han K."/>
            <person name="Peng R."/>
            <person name="Blom J."/>
            <person name="Li Y.-Z."/>
        </authorList>
    </citation>
    <scope>NUCLEOTIDE SEQUENCE [LARGE SCALE GENOMIC DNA]</scope>
    <source>
        <strain evidence="3 4">So0007-03</strain>
    </source>
</reference>
<comment type="caution">
    <text evidence="3">The sequence shown here is derived from an EMBL/GenBank/DDBJ whole genome shotgun (WGS) entry which is preliminary data.</text>
</comment>
<evidence type="ECO:0000313" key="4">
    <source>
        <dbReference type="Proteomes" id="UP000075502"/>
    </source>
</evidence>
<dbReference type="PROSITE" id="PS51257">
    <property type="entry name" value="PROKAR_LIPOPROTEIN"/>
    <property type="match status" value="1"/>
</dbReference>
<proteinExistence type="predicted"/>
<dbReference type="Proteomes" id="UP000075502">
    <property type="component" value="Unassembled WGS sequence"/>
</dbReference>
<name>A0A150TSR8_SORCE</name>
<sequence length="524" mass="55035">MKLRIHPLFALCAAAALGALGCGNDASDSGGFADPSVPGTPPGSVGVSQGGSQDFGLFRQILEDGEIPGPDTLDDVGFFAEHKLDYPAATCGDDVCMHGLLGIMGNMISGSPCTLIQIGMNSPVDLGALERPPLHLVIAVDTSASMMGEPIEYLKAGLVEMIDALGPTDRISLVRYSNAAEVVLEHAEGSDREALAEAFEGLVAAGSTNLYEGLFTAFAVAERHLDPGWQNRVIFLSDGVATAGLTSPERLVSLARGYAEMGIGVTAVGVGAEFDVDAMRGISQVGAGNFYFLEDPKAVEEVFTEEVKTFLVPLALDVELDVAVGDGYVVRGAYGTNGWQGSERGGAVNIPSLFLAGRTSAAEPVGSGRRGGGGAILIELVPNPDQQGVEDPHAVGSLALSWRHPLTGEIHAQEVEIEAPSTPDAPPKGGYFSGDTVEKGFVMLNLYAGFKLAAQLAADADPRTARRTLEALRPNVEAWLEEHPDPDVEDDLRYVDLFIENLITAEASVQPYTPAEPPNPWPAD</sequence>
<gene>
    <name evidence="3" type="ORF">BE21_27940</name>
</gene>
<dbReference type="Gene3D" id="3.40.50.410">
    <property type="entry name" value="von Willebrand factor, type A domain"/>
    <property type="match status" value="1"/>
</dbReference>
<dbReference type="InterPro" id="IPR002035">
    <property type="entry name" value="VWF_A"/>
</dbReference>
<accession>A0A150TSR8</accession>
<dbReference type="PANTHER" id="PTHR10579:SF43">
    <property type="entry name" value="ZINC FINGER (C3HC4-TYPE RING FINGER) FAMILY PROTEIN"/>
    <property type="match status" value="1"/>
</dbReference>
<feature type="chain" id="PRO_5007569894" description="VWFA domain-containing protein" evidence="1">
    <location>
        <begin position="19"/>
        <end position="524"/>
    </location>
</feature>
<feature type="domain" description="VWFA" evidence="2">
    <location>
        <begin position="135"/>
        <end position="307"/>
    </location>
</feature>
<dbReference type="InterPro" id="IPR036465">
    <property type="entry name" value="vWFA_dom_sf"/>
</dbReference>
<keyword evidence="1" id="KW-0732">Signal</keyword>
<evidence type="ECO:0000259" key="2">
    <source>
        <dbReference type="PROSITE" id="PS50234"/>
    </source>
</evidence>
<dbReference type="EMBL" id="JEME01001233">
    <property type="protein sequence ID" value="KYG07694.1"/>
    <property type="molecule type" value="Genomic_DNA"/>
</dbReference>